<evidence type="ECO:0000256" key="1">
    <source>
        <dbReference type="ARBA" id="ARBA00005233"/>
    </source>
</evidence>
<comment type="similarity">
    <text evidence="1">Belongs to the N-Me-Phe pilin family.</text>
</comment>
<dbReference type="OrthoDB" id="115249at2"/>
<keyword evidence="4" id="KW-1185">Reference proteome</keyword>
<dbReference type="Pfam" id="PF00114">
    <property type="entry name" value="Pilin"/>
    <property type="match status" value="1"/>
</dbReference>
<evidence type="ECO:0000256" key="2">
    <source>
        <dbReference type="SAM" id="Phobius"/>
    </source>
</evidence>
<keyword evidence="2" id="KW-0472">Membrane</keyword>
<dbReference type="Gene3D" id="3.30.700.10">
    <property type="entry name" value="Glycoprotein, Type 4 Pilin"/>
    <property type="match status" value="1"/>
</dbReference>
<sequence length="222" mass="23372">MIKVLIEILIGLLAVVAAPLAFQAVFQSKSRIGRLAQTIAGITLVVGFLVVWGDTGRDPLQWVYCWLNPGAYSCQDTDMAAMAAAPPLNGIPQPDAPIRSQIQEALLLGAPGKMAVTEVYASLGQFPRDNPAAGLPDPEQLIGNYTTGIAVEDGAIHIALGNRADPVINGKTISLRPAQVGDNPASPLSWLCGYAEPVRGMVAHGVNRTSVPAAYLPVECRP</sequence>
<dbReference type="EMBL" id="FXAM01000001">
    <property type="protein sequence ID" value="SMF94751.1"/>
    <property type="molecule type" value="Genomic_DNA"/>
</dbReference>
<dbReference type="AlphaFoldDB" id="A0A1Y6CWK7"/>
<accession>A0A1Y6CWK7</accession>
<organism evidence="3 4">
    <name type="scientific">Methylomagnum ishizawai</name>
    <dbReference type="NCBI Taxonomy" id="1760988"/>
    <lineage>
        <taxon>Bacteria</taxon>
        <taxon>Pseudomonadati</taxon>
        <taxon>Pseudomonadota</taxon>
        <taxon>Gammaproteobacteria</taxon>
        <taxon>Methylococcales</taxon>
        <taxon>Methylococcaceae</taxon>
        <taxon>Methylomagnum</taxon>
    </lineage>
</organism>
<evidence type="ECO:0000313" key="4">
    <source>
        <dbReference type="Proteomes" id="UP000192923"/>
    </source>
</evidence>
<dbReference type="RefSeq" id="WP_085212407.1">
    <property type="nucleotide sequence ID" value="NZ_FXAM01000001.1"/>
</dbReference>
<dbReference type="STRING" id="1760988.SAMN02949497_2084"/>
<protein>
    <submittedName>
        <fullName evidence="3">Pilin</fullName>
    </submittedName>
</protein>
<name>A0A1Y6CWK7_9GAMM</name>
<dbReference type="InterPro" id="IPR045584">
    <property type="entry name" value="Pilin-like"/>
</dbReference>
<keyword evidence="2" id="KW-0812">Transmembrane</keyword>
<dbReference type="GO" id="GO:0009289">
    <property type="term" value="C:pilus"/>
    <property type="evidence" value="ECO:0007669"/>
    <property type="project" value="InterPro"/>
</dbReference>
<proteinExistence type="inferred from homology"/>
<reference evidence="3 4" key="1">
    <citation type="submission" date="2016-12" db="EMBL/GenBank/DDBJ databases">
        <authorList>
            <person name="Song W.-J."/>
            <person name="Kurnit D.M."/>
        </authorList>
    </citation>
    <scope>NUCLEOTIDE SEQUENCE [LARGE SCALE GENOMIC DNA]</scope>
    <source>
        <strain evidence="3 4">175</strain>
    </source>
</reference>
<keyword evidence="2" id="KW-1133">Transmembrane helix</keyword>
<dbReference type="SUPFAM" id="SSF54523">
    <property type="entry name" value="Pili subunits"/>
    <property type="match status" value="1"/>
</dbReference>
<evidence type="ECO:0000313" key="3">
    <source>
        <dbReference type="EMBL" id="SMF94751.1"/>
    </source>
</evidence>
<dbReference type="GO" id="GO:0007155">
    <property type="term" value="P:cell adhesion"/>
    <property type="evidence" value="ECO:0007669"/>
    <property type="project" value="InterPro"/>
</dbReference>
<dbReference type="Proteomes" id="UP000192923">
    <property type="component" value="Unassembled WGS sequence"/>
</dbReference>
<feature type="transmembrane region" description="Helical" evidence="2">
    <location>
        <begin position="33"/>
        <end position="52"/>
    </location>
</feature>
<dbReference type="InterPro" id="IPR001082">
    <property type="entry name" value="Pilin"/>
</dbReference>
<gene>
    <name evidence="3" type="ORF">SAMN02949497_2084</name>
</gene>